<sequence>MALSWAVATFCRRAWARSSEAGSMPAIATISRPSDSRSTLIIRSVPMLQDPMIATFVRAFIWLLIRSLLLRRTRPCACRKYHPPWWEAVRAVYGRSTGEVARAGALARLALTAAR</sequence>
<evidence type="ECO:0000313" key="2">
    <source>
        <dbReference type="EMBL" id="ADI04565.1"/>
    </source>
</evidence>
<reference evidence="2 3" key="1">
    <citation type="journal article" date="2010" name="J. Bacteriol.">
        <title>Genome sequence of the milbemycin-producing bacterium Streptomyces bingchenggensis.</title>
        <authorList>
            <person name="Wang X.J."/>
            <person name="Yan Y.J."/>
            <person name="Zhang B."/>
            <person name="An J."/>
            <person name="Wang J.J."/>
            <person name="Tian J."/>
            <person name="Jiang L."/>
            <person name="Chen Y.H."/>
            <person name="Huang S.X."/>
            <person name="Yin M."/>
            <person name="Zhang J."/>
            <person name="Gao A.L."/>
            <person name="Liu C.X."/>
            <person name="Zhu Z.X."/>
            <person name="Xiang W.S."/>
        </authorList>
    </citation>
    <scope>NUCLEOTIDE SEQUENCE [LARGE SCALE GENOMIC DNA]</scope>
    <source>
        <strain evidence="2 3">BCW-1</strain>
    </source>
</reference>
<dbReference type="AlphaFoldDB" id="D7CDQ0"/>
<name>D7CDQ0_STRBB</name>
<proteinExistence type="predicted"/>
<evidence type="ECO:0000313" key="3">
    <source>
        <dbReference type="Proteomes" id="UP000000377"/>
    </source>
</evidence>
<keyword evidence="3" id="KW-1185">Reference proteome</keyword>
<dbReference type="KEGG" id="sbh:SBI_01444"/>
<protein>
    <submittedName>
        <fullName evidence="2">Uncharacterized protein</fullName>
    </submittedName>
</protein>
<dbReference type="EMBL" id="CP002047">
    <property type="protein sequence ID" value="ADI04565.1"/>
    <property type="molecule type" value="Genomic_DNA"/>
</dbReference>
<dbReference type="Proteomes" id="UP000000377">
    <property type="component" value="Chromosome"/>
</dbReference>
<organism evidence="2 3">
    <name type="scientific">Streptomyces bingchenggensis (strain BCW-1)</name>
    <dbReference type="NCBI Taxonomy" id="749414"/>
    <lineage>
        <taxon>Bacteria</taxon>
        <taxon>Bacillati</taxon>
        <taxon>Actinomycetota</taxon>
        <taxon>Actinomycetes</taxon>
        <taxon>Kitasatosporales</taxon>
        <taxon>Streptomycetaceae</taxon>
        <taxon>Streptomyces</taxon>
    </lineage>
</organism>
<gene>
    <name evidence="2" type="ordered locus">SBI_01444</name>
</gene>
<evidence type="ECO:0000256" key="1">
    <source>
        <dbReference type="SAM" id="Phobius"/>
    </source>
</evidence>
<dbReference type="HOGENOM" id="CLU_2107560_0_0_11"/>
<accession>D7CDQ0</accession>
<keyword evidence="1" id="KW-0472">Membrane</keyword>
<keyword evidence="1" id="KW-0812">Transmembrane</keyword>
<feature type="transmembrane region" description="Helical" evidence="1">
    <location>
        <begin position="40"/>
        <end position="65"/>
    </location>
</feature>
<keyword evidence="1" id="KW-1133">Transmembrane helix</keyword>